<gene>
    <name evidence="1" type="ORF">MM415B01070_0014</name>
</gene>
<sequence>MMFDDNGVYEGKFYDGIGGTPFLNFRVIEGEGFRQTDLDANLTACCIRASNAIGKGSPGDRLFGNVVWVSQELQSGTTTPVRCAVQARGVAIFKCARPFPLIGCGVEVDGRGKVRDSSAGYGVVISLGEGTCRVWLG</sequence>
<name>A0A6M3IT08_9ZZZZ</name>
<proteinExistence type="predicted"/>
<evidence type="ECO:0000313" key="1">
    <source>
        <dbReference type="EMBL" id="QJA60680.1"/>
    </source>
</evidence>
<organism evidence="1">
    <name type="scientific">viral metagenome</name>
    <dbReference type="NCBI Taxonomy" id="1070528"/>
    <lineage>
        <taxon>unclassified sequences</taxon>
        <taxon>metagenomes</taxon>
        <taxon>organismal metagenomes</taxon>
    </lineage>
</organism>
<dbReference type="AlphaFoldDB" id="A0A6M3IT08"/>
<reference evidence="1" key="1">
    <citation type="submission" date="2020-03" db="EMBL/GenBank/DDBJ databases">
        <title>The deep terrestrial virosphere.</title>
        <authorList>
            <person name="Holmfeldt K."/>
            <person name="Nilsson E."/>
            <person name="Simone D."/>
            <person name="Lopez-Fernandez M."/>
            <person name="Wu X."/>
            <person name="de Brujin I."/>
            <person name="Lundin D."/>
            <person name="Andersson A."/>
            <person name="Bertilsson S."/>
            <person name="Dopson M."/>
        </authorList>
    </citation>
    <scope>NUCLEOTIDE SEQUENCE</scope>
    <source>
        <strain evidence="1">MM415B01070</strain>
    </source>
</reference>
<accession>A0A6M3IT08</accession>
<protein>
    <submittedName>
        <fullName evidence="1">Uncharacterized protein</fullName>
    </submittedName>
</protein>
<dbReference type="EMBL" id="MT141417">
    <property type="protein sequence ID" value="QJA60680.1"/>
    <property type="molecule type" value="Genomic_DNA"/>
</dbReference>